<organism evidence="1 2">
    <name type="scientific">Microbacterium esteraromaticum</name>
    <dbReference type="NCBI Taxonomy" id="57043"/>
    <lineage>
        <taxon>Bacteria</taxon>
        <taxon>Bacillati</taxon>
        <taxon>Actinomycetota</taxon>
        <taxon>Actinomycetes</taxon>
        <taxon>Micrococcales</taxon>
        <taxon>Microbacteriaceae</taxon>
        <taxon>Microbacterium</taxon>
    </lineage>
</organism>
<dbReference type="EMBL" id="FUKO01000044">
    <property type="protein sequence ID" value="SJN46499.1"/>
    <property type="molecule type" value="Genomic_DNA"/>
</dbReference>
<evidence type="ECO:0000313" key="2">
    <source>
        <dbReference type="Proteomes" id="UP000196320"/>
    </source>
</evidence>
<protein>
    <submittedName>
        <fullName evidence="1">Uncharacterized protein</fullName>
    </submittedName>
</protein>
<reference evidence="1 2" key="1">
    <citation type="submission" date="2017-02" db="EMBL/GenBank/DDBJ databases">
        <authorList>
            <person name="Peterson S.W."/>
        </authorList>
    </citation>
    <scope>NUCLEOTIDE SEQUENCE [LARGE SCALE GENOMIC DNA]</scope>
    <source>
        <strain evidence="1 2">B Mb 05.01</strain>
    </source>
</reference>
<sequence>MVPGRAGALGVAQRVDGVDKGRQCHISEATDPARSAPASDAGFMPFLAIRHHFSASAEYLREISWICV</sequence>
<name>A0A1R4KQH0_9MICO</name>
<accession>A0A1R4KQH0</accession>
<proteinExistence type="predicted"/>
<dbReference type="Proteomes" id="UP000196320">
    <property type="component" value="Unassembled WGS sequence"/>
</dbReference>
<gene>
    <name evidence="1" type="ORF">FM104_14965</name>
</gene>
<dbReference type="AlphaFoldDB" id="A0A1R4KQH0"/>
<evidence type="ECO:0000313" key="1">
    <source>
        <dbReference type="EMBL" id="SJN46499.1"/>
    </source>
</evidence>
<keyword evidence="2" id="KW-1185">Reference proteome</keyword>